<dbReference type="Gene3D" id="3.20.20.150">
    <property type="entry name" value="Divalent-metal-dependent TIM barrel enzymes"/>
    <property type="match status" value="1"/>
</dbReference>
<dbReference type="RefSeq" id="WP_133580870.1">
    <property type="nucleotide sequence ID" value="NZ_SNYJ01000010.1"/>
</dbReference>
<protein>
    <submittedName>
        <fullName evidence="2">Xylose isomerase-like TIM barrel protein</fullName>
    </submittedName>
</protein>
<comment type="caution">
    <text evidence="2">The sequence shown here is derived from an EMBL/GenBank/DDBJ whole genome shotgun (WGS) entry which is preliminary data.</text>
</comment>
<dbReference type="Pfam" id="PF01261">
    <property type="entry name" value="AP_endonuc_2"/>
    <property type="match status" value="1"/>
</dbReference>
<organism evidence="2 3">
    <name type="scientific">Aureibacillus halotolerans</name>
    <dbReference type="NCBI Taxonomy" id="1508390"/>
    <lineage>
        <taxon>Bacteria</taxon>
        <taxon>Bacillati</taxon>
        <taxon>Bacillota</taxon>
        <taxon>Bacilli</taxon>
        <taxon>Bacillales</taxon>
        <taxon>Bacillaceae</taxon>
        <taxon>Aureibacillus</taxon>
    </lineage>
</organism>
<dbReference type="InterPro" id="IPR050312">
    <property type="entry name" value="IolE/XylAMocC-like"/>
</dbReference>
<sequence length="271" mass="30098">MTLFGISTWSLHRCLGPLRWTVWNEESQSHDVKVEPQEEEVTLLELPAHLAREGYGVLEICHFHIPDTSETYLLKLKLAIETAGLDLHTILVDYGDLATPDAKRREADIELIARWIDVASIVGATAVRVVAGEQPATAETQARSIAGLRQLSEYGAERGVKVVTENFKQLTDTVAHWESIVEKLDGEPRTIVDFGNLSAEERLAGVSYGSSHAHSFHVKPPYHEDGTINASELKAMLHAIENEAPLIVINAEPGDMWEGCRSIKHVIEKLR</sequence>
<feature type="domain" description="Xylose isomerase-like TIM barrel" evidence="1">
    <location>
        <begin position="49"/>
        <end position="229"/>
    </location>
</feature>
<dbReference type="PANTHER" id="PTHR12110">
    <property type="entry name" value="HYDROXYPYRUVATE ISOMERASE"/>
    <property type="match status" value="1"/>
</dbReference>
<evidence type="ECO:0000313" key="2">
    <source>
        <dbReference type="EMBL" id="TDQ38292.1"/>
    </source>
</evidence>
<gene>
    <name evidence="2" type="ORF">EV213_11032</name>
</gene>
<dbReference type="EMBL" id="SNYJ01000010">
    <property type="protein sequence ID" value="TDQ38292.1"/>
    <property type="molecule type" value="Genomic_DNA"/>
</dbReference>
<dbReference type="SUPFAM" id="SSF51658">
    <property type="entry name" value="Xylose isomerase-like"/>
    <property type="match status" value="1"/>
</dbReference>
<dbReference type="PANTHER" id="PTHR12110:SF53">
    <property type="entry name" value="BLR5974 PROTEIN"/>
    <property type="match status" value="1"/>
</dbReference>
<evidence type="ECO:0000259" key="1">
    <source>
        <dbReference type="Pfam" id="PF01261"/>
    </source>
</evidence>
<dbReference type="InterPro" id="IPR036237">
    <property type="entry name" value="Xyl_isomerase-like_sf"/>
</dbReference>
<keyword evidence="2" id="KW-0413">Isomerase</keyword>
<keyword evidence="3" id="KW-1185">Reference proteome</keyword>
<dbReference type="GO" id="GO:0016853">
    <property type="term" value="F:isomerase activity"/>
    <property type="evidence" value="ECO:0007669"/>
    <property type="project" value="UniProtKB-KW"/>
</dbReference>
<accession>A0A4R6TZI0</accession>
<dbReference type="AlphaFoldDB" id="A0A4R6TZI0"/>
<proteinExistence type="predicted"/>
<name>A0A4R6TZI0_9BACI</name>
<dbReference type="OrthoDB" id="9794305at2"/>
<dbReference type="Proteomes" id="UP000295632">
    <property type="component" value="Unassembled WGS sequence"/>
</dbReference>
<reference evidence="2 3" key="1">
    <citation type="submission" date="2019-03" db="EMBL/GenBank/DDBJ databases">
        <title>Genomic Encyclopedia of Type Strains, Phase IV (KMG-IV): sequencing the most valuable type-strain genomes for metagenomic binning, comparative biology and taxonomic classification.</title>
        <authorList>
            <person name="Goeker M."/>
        </authorList>
    </citation>
    <scope>NUCLEOTIDE SEQUENCE [LARGE SCALE GENOMIC DNA]</scope>
    <source>
        <strain evidence="2 3">DSM 28697</strain>
    </source>
</reference>
<dbReference type="InterPro" id="IPR013022">
    <property type="entry name" value="Xyl_isomerase-like_TIM-brl"/>
</dbReference>
<evidence type="ECO:0000313" key="3">
    <source>
        <dbReference type="Proteomes" id="UP000295632"/>
    </source>
</evidence>